<keyword evidence="4" id="KW-1185">Reference proteome</keyword>
<reference evidence="3 4" key="1">
    <citation type="submission" date="2014-10" db="EMBL/GenBank/DDBJ databases">
        <title>Draft genome sequence of Actinoplanes utahensis NRRL 12052.</title>
        <authorList>
            <person name="Velasco-Bucheli B."/>
            <person name="del Cerro C."/>
            <person name="Hormigo D."/>
            <person name="Garcia J.L."/>
            <person name="Acebal C."/>
            <person name="Arroyo M."/>
            <person name="de la Mata I."/>
        </authorList>
    </citation>
    <scope>NUCLEOTIDE SEQUENCE [LARGE SCALE GENOMIC DNA]</scope>
    <source>
        <strain evidence="3 4">NRRL 12052</strain>
    </source>
</reference>
<organism evidence="3 4">
    <name type="scientific">Actinoplanes utahensis</name>
    <dbReference type="NCBI Taxonomy" id="1869"/>
    <lineage>
        <taxon>Bacteria</taxon>
        <taxon>Bacillati</taxon>
        <taxon>Actinomycetota</taxon>
        <taxon>Actinomycetes</taxon>
        <taxon>Micromonosporales</taxon>
        <taxon>Micromonosporaceae</taxon>
        <taxon>Actinoplanes</taxon>
    </lineage>
</organism>
<dbReference type="STRING" id="1869.MB27_09650"/>
<keyword evidence="2" id="KW-0472">Membrane</keyword>
<evidence type="ECO:0000313" key="4">
    <source>
        <dbReference type="Proteomes" id="UP000054537"/>
    </source>
</evidence>
<dbReference type="EMBL" id="JRTT01000009">
    <property type="protein sequence ID" value="KHD77718.1"/>
    <property type="molecule type" value="Genomic_DNA"/>
</dbReference>
<protein>
    <submittedName>
        <fullName evidence="3">Uncharacterized protein</fullName>
    </submittedName>
</protein>
<feature type="transmembrane region" description="Helical" evidence="2">
    <location>
        <begin position="66"/>
        <end position="87"/>
    </location>
</feature>
<sequence>MSLWRNVRGEMAGAWRSICYDLGRRRAAPSSPRPDVTSTGMETFPGSLVGLPVPPVETDARPPRRFVAVAAFCALSLCGAAGSYLVATTAFADRMGDRVSPVAPPAAAPARPAFEATEDAMGGVPASTGRPRTAIAATAATGPGPARPPGTTAPAAPAAPAAARKPAPPAAARPAPGRTGIPEVTTSPDCGCEAPPVPTPTAPSPTPSVSDSGSPSPSASPDTSLSPTPDTSSPGQRSDRRHRRQRH</sequence>
<name>A0A0A6URS9_ACTUT</name>
<proteinExistence type="predicted"/>
<dbReference type="Proteomes" id="UP000054537">
    <property type="component" value="Unassembled WGS sequence"/>
</dbReference>
<dbReference type="AlphaFoldDB" id="A0A0A6URS9"/>
<keyword evidence="2" id="KW-0812">Transmembrane</keyword>
<dbReference type="eggNOG" id="ENOG50328EM">
    <property type="taxonomic scope" value="Bacteria"/>
</dbReference>
<evidence type="ECO:0000256" key="1">
    <source>
        <dbReference type="SAM" id="MobiDB-lite"/>
    </source>
</evidence>
<gene>
    <name evidence="3" type="ORF">MB27_09650</name>
</gene>
<keyword evidence="2" id="KW-1133">Transmembrane helix</keyword>
<feature type="compositionally biased region" description="Low complexity" evidence="1">
    <location>
        <begin position="139"/>
        <end position="165"/>
    </location>
</feature>
<comment type="caution">
    <text evidence="3">The sequence shown here is derived from an EMBL/GenBank/DDBJ whole genome shotgun (WGS) entry which is preliminary data.</text>
</comment>
<feature type="compositionally biased region" description="Low complexity" evidence="1">
    <location>
        <begin position="207"/>
        <end position="236"/>
    </location>
</feature>
<accession>A0A0A6URS9</accession>
<evidence type="ECO:0000313" key="3">
    <source>
        <dbReference type="EMBL" id="KHD77718.1"/>
    </source>
</evidence>
<feature type="region of interest" description="Disordered" evidence="1">
    <location>
        <begin position="139"/>
        <end position="247"/>
    </location>
</feature>
<feature type="compositionally biased region" description="Low complexity" evidence="1">
    <location>
        <begin position="172"/>
        <end position="182"/>
    </location>
</feature>
<evidence type="ECO:0000256" key="2">
    <source>
        <dbReference type="SAM" id="Phobius"/>
    </source>
</evidence>
<feature type="compositionally biased region" description="Pro residues" evidence="1">
    <location>
        <begin position="195"/>
        <end position="206"/>
    </location>
</feature>